<gene>
    <name evidence="1" type="ORF">GRF29_28g149842</name>
</gene>
<protein>
    <submittedName>
        <fullName evidence="1">Uncharacterized protein</fullName>
    </submittedName>
</protein>
<proteinExistence type="predicted"/>
<comment type="caution">
    <text evidence="1">The sequence shown here is derived from an EMBL/GenBank/DDBJ whole genome shotgun (WGS) entry which is preliminary data.</text>
</comment>
<dbReference type="EMBL" id="WVTA01000004">
    <property type="protein sequence ID" value="KAK3213511.1"/>
    <property type="molecule type" value="Genomic_DNA"/>
</dbReference>
<name>A0AAN6M3B1_9PLEO</name>
<sequence>MKRHEVKVIRHKPNILPTSIFTNIVPLFDRNANVLPYPRHVRSIQRIHMQLAPISVHYKRDIKHVGRPRHQLISNSIAAIDLCRANRAPTSKPLDGRLSWKDDISVQTRSPHIRHMTPLNRHQSTSCRCTINLIPLLHLIQRTITLHAPLLPHNAQFYLHLYTPDVFEAEIAVGHDVVEGFFEVHAGDSAVVEDAVVDADAAVAGHPDGAGVDDVGVYAVVDDVFAVWGLGALPRRQ</sequence>
<accession>A0AAN6M3B1</accession>
<evidence type="ECO:0000313" key="2">
    <source>
        <dbReference type="Proteomes" id="UP001280581"/>
    </source>
</evidence>
<dbReference type="AlphaFoldDB" id="A0AAN6M3B1"/>
<dbReference type="Proteomes" id="UP001280581">
    <property type="component" value="Unassembled WGS sequence"/>
</dbReference>
<organism evidence="1 2">
    <name type="scientific">Pseudopithomyces chartarum</name>
    <dbReference type="NCBI Taxonomy" id="1892770"/>
    <lineage>
        <taxon>Eukaryota</taxon>
        <taxon>Fungi</taxon>
        <taxon>Dikarya</taxon>
        <taxon>Ascomycota</taxon>
        <taxon>Pezizomycotina</taxon>
        <taxon>Dothideomycetes</taxon>
        <taxon>Pleosporomycetidae</taxon>
        <taxon>Pleosporales</taxon>
        <taxon>Massarineae</taxon>
        <taxon>Didymosphaeriaceae</taxon>
        <taxon>Pseudopithomyces</taxon>
    </lineage>
</organism>
<evidence type="ECO:0000313" key="1">
    <source>
        <dbReference type="EMBL" id="KAK3213511.1"/>
    </source>
</evidence>
<keyword evidence="2" id="KW-1185">Reference proteome</keyword>
<reference evidence="1 2" key="1">
    <citation type="submission" date="2021-02" db="EMBL/GenBank/DDBJ databases">
        <title>Genome assembly of Pseudopithomyces chartarum.</title>
        <authorList>
            <person name="Jauregui R."/>
            <person name="Singh J."/>
            <person name="Voisey C."/>
        </authorList>
    </citation>
    <scope>NUCLEOTIDE SEQUENCE [LARGE SCALE GENOMIC DNA]</scope>
    <source>
        <strain evidence="1 2">AGR01</strain>
    </source>
</reference>